<feature type="chain" id="PRO_5036163745" evidence="2">
    <location>
        <begin position="17"/>
        <end position="223"/>
    </location>
</feature>
<gene>
    <name evidence="11" type="ORF">PF001_g3855</name>
    <name evidence="9" type="ORF">PF002_g13471</name>
    <name evidence="10" type="ORF">PF004_g10960</name>
    <name evidence="8" type="ORF">PF005_g4372</name>
    <name evidence="7" type="ORF">PF006_g11259</name>
    <name evidence="6" type="ORF">PF007_g12362</name>
    <name evidence="3" type="ORF">PF009_g13201</name>
    <name evidence="5" type="ORF">PF010_g17515</name>
    <name evidence="4" type="ORF">PF011_g10813</name>
</gene>
<evidence type="ECO:0000313" key="13">
    <source>
        <dbReference type="Proteomes" id="UP000433483"/>
    </source>
</evidence>
<dbReference type="EMBL" id="QXGA01000595">
    <property type="protein sequence ID" value="KAE9143739.1"/>
    <property type="molecule type" value="Genomic_DNA"/>
</dbReference>
<evidence type="ECO:0000313" key="7">
    <source>
        <dbReference type="EMBL" id="KAE9143739.1"/>
    </source>
</evidence>
<evidence type="ECO:0000313" key="12">
    <source>
        <dbReference type="Proteomes" id="UP000429523"/>
    </source>
</evidence>
<dbReference type="Proteomes" id="UP000441208">
    <property type="component" value="Unassembled WGS sequence"/>
</dbReference>
<comment type="caution">
    <text evidence="3">The sequence shown here is derived from an EMBL/GenBank/DDBJ whole genome shotgun (WGS) entry which is preliminary data.</text>
</comment>
<dbReference type="EMBL" id="QXGB01000141">
    <property type="protein sequence ID" value="KAE9228305.1"/>
    <property type="molecule type" value="Genomic_DNA"/>
</dbReference>
<evidence type="ECO:0000256" key="2">
    <source>
        <dbReference type="SAM" id="SignalP"/>
    </source>
</evidence>
<dbReference type="EMBL" id="QXGF01000680">
    <property type="protein sequence ID" value="KAE8936881.1"/>
    <property type="molecule type" value="Genomic_DNA"/>
</dbReference>
<dbReference type="Proteomes" id="UP000488956">
    <property type="component" value="Unassembled WGS sequence"/>
</dbReference>
<dbReference type="AlphaFoldDB" id="A0A6A3EXW4"/>
<sequence length="223" mass="24514">MMLINVLSILPGHLWGSAIVFTPVEFTLEKIETKLCAIIGNKSKAQIKGLTNMASVNHVDATALKASKPRGWSFGKRKTPSQQVVPKNASPGMSCFYCAGVHNDISGGPHLKNKCEKRKRDIELKVFRRNIWSYPSALKKARNDTEPTPKMTDKGKLKAQAKGKERTVVSIDDYLPKDVNDACNAVQSTVAASLTPSTSPDNGIQFPPTPRQDLDFFNCERDG</sequence>
<evidence type="ECO:0000313" key="18">
    <source>
        <dbReference type="Proteomes" id="UP000460718"/>
    </source>
</evidence>
<dbReference type="EMBL" id="QXFZ01000648">
    <property type="protein sequence ID" value="KAE9109148.1"/>
    <property type="molecule type" value="Genomic_DNA"/>
</dbReference>
<evidence type="ECO:0000313" key="14">
    <source>
        <dbReference type="Proteomes" id="UP000437068"/>
    </source>
</evidence>
<evidence type="ECO:0000313" key="6">
    <source>
        <dbReference type="EMBL" id="KAE9109148.1"/>
    </source>
</evidence>
<evidence type="ECO:0000313" key="3">
    <source>
        <dbReference type="EMBL" id="KAE8936881.1"/>
    </source>
</evidence>
<dbReference type="Proteomes" id="UP000440367">
    <property type="component" value="Unassembled WGS sequence"/>
</dbReference>
<evidence type="ECO:0000313" key="9">
    <source>
        <dbReference type="EMBL" id="KAE9228694.1"/>
    </source>
</evidence>
<accession>A0A6A3EXW4</accession>
<keyword evidence="13" id="KW-1185">Reference proteome</keyword>
<feature type="compositionally biased region" description="Basic and acidic residues" evidence="1">
    <location>
        <begin position="212"/>
        <end position="223"/>
    </location>
</feature>
<dbReference type="Proteomes" id="UP000429523">
    <property type="component" value="Unassembled WGS sequence"/>
</dbReference>
<evidence type="ECO:0000313" key="4">
    <source>
        <dbReference type="EMBL" id="KAE9008158.1"/>
    </source>
</evidence>
<evidence type="ECO:0000313" key="10">
    <source>
        <dbReference type="EMBL" id="KAE9228867.1"/>
    </source>
</evidence>
<dbReference type="Proteomes" id="UP000460718">
    <property type="component" value="Unassembled WGS sequence"/>
</dbReference>
<organism evidence="3 12">
    <name type="scientific">Phytophthora fragariae</name>
    <dbReference type="NCBI Taxonomy" id="53985"/>
    <lineage>
        <taxon>Eukaryota</taxon>
        <taxon>Sar</taxon>
        <taxon>Stramenopiles</taxon>
        <taxon>Oomycota</taxon>
        <taxon>Peronosporomycetes</taxon>
        <taxon>Peronosporales</taxon>
        <taxon>Peronosporaceae</taxon>
        <taxon>Phytophthora</taxon>
    </lineage>
</organism>
<evidence type="ECO:0000313" key="19">
    <source>
        <dbReference type="Proteomes" id="UP000476176"/>
    </source>
</evidence>
<protein>
    <submittedName>
        <fullName evidence="3">Uncharacterized protein</fullName>
    </submittedName>
</protein>
<feature type="compositionally biased region" description="Polar residues" evidence="1">
    <location>
        <begin position="193"/>
        <end position="202"/>
    </location>
</feature>
<evidence type="ECO:0000313" key="5">
    <source>
        <dbReference type="EMBL" id="KAE9093351.1"/>
    </source>
</evidence>
<dbReference type="EMBL" id="QXFW01000580">
    <property type="protein sequence ID" value="KAE9008158.1"/>
    <property type="molecule type" value="Genomic_DNA"/>
</dbReference>
<proteinExistence type="predicted"/>
<feature type="signal peptide" evidence="2">
    <location>
        <begin position="1"/>
        <end position="16"/>
    </location>
</feature>
<dbReference type="EMBL" id="QXFX01001271">
    <property type="protein sequence ID" value="KAE9093351.1"/>
    <property type="molecule type" value="Genomic_DNA"/>
</dbReference>
<evidence type="ECO:0000256" key="1">
    <source>
        <dbReference type="SAM" id="MobiDB-lite"/>
    </source>
</evidence>
<evidence type="ECO:0000313" key="17">
    <source>
        <dbReference type="Proteomes" id="UP000441208"/>
    </source>
</evidence>
<feature type="region of interest" description="Disordered" evidence="1">
    <location>
        <begin position="193"/>
        <end position="223"/>
    </location>
</feature>
<dbReference type="Proteomes" id="UP000437068">
    <property type="component" value="Unassembled WGS sequence"/>
</dbReference>
<reference evidence="12 13" key="1">
    <citation type="submission" date="2018-08" db="EMBL/GenBank/DDBJ databases">
        <title>Genomic investigation of the strawberry pathogen Phytophthora fragariae indicates pathogenicity is determined by transcriptional variation in three key races.</title>
        <authorList>
            <person name="Adams T.M."/>
            <person name="Armitage A.D."/>
            <person name="Sobczyk M.K."/>
            <person name="Bates H.J."/>
            <person name="Dunwell J.M."/>
            <person name="Nellist C.F."/>
            <person name="Harrison R.J."/>
        </authorList>
    </citation>
    <scope>NUCLEOTIDE SEQUENCE [LARGE SCALE GENOMIC DNA]</scope>
    <source>
        <strain evidence="11 14">A4</strain>
        <strain evidence="9 15">BC-1</strain>
        <strain evidence="10 19">BC-23</strain>
        <strain evidence="8 13">NOV-27</strain>
        <strain evidence="7 16">NOV-5</strain>
        <strain evidence="6 17">NOV-71</strain>
        <strain evidence="3 12">NOV-9</strain>
        <strain evidence="5 20">ONT-3</strain>
        <strain evidence="4 18">SCRP245</strain>
    </source>
</reference>
<dbReference type="OrthoDB" id="112158at2759"/>
<evidence type="ECO:0000313" key="15">
    <source>
        <dbReference type="Proteomes" id="UP000440367"/>
    </source>
</evidence>
<evidence type="ECO:0000313" key="8">
    <source>
        <dbReference type="EMBL" id="KAE9228305.1"/>
    </source>
</evidence>
<dbReference type="Proteomes" id="UP000433483">
    <property type="component" value="Unassembled WGS sequence"/>
</dbReference>
<keyword evidence="2" id="KW-0732">Signal</keyword>
<evidence type="ECO:0000313" key="11">
    <source>
        <dbReference type="EMBL" id="KAE9323583.1"/>
    </source>
</evidence>
<dbReference type="EMBL" id="QXGD01000682">
    <property type="protein sequence ID" value="KAE9228694.1"/>
    <property type="molecule type" value="Genomic_DNA"/>
</dbReference>
<dbReference type="EMBL" id="QXGE01000125">
    <property type="protein sequence ID" value="KAE9323583.1"/>
    <property type="molecule type" value="Genomic_DNA"/>
</dbReference>
<evidence type="ECO:0000313" key="20">
    <source>
        <dbReference type="Proteomes" id="UP000488956"/>
    </source>
</evidence>
<dbReference type="Proteomes" id="UP000476176">
    <property type="component" value="Unassembled WGS sequence"/>
</dbReference>
<evidence type="ECO:0000313" key="16">
    <source>
        <dbReference type="Proteomes" id="UP000440732"/>
    </source>
</evidence>
<name>A0A6A3EXW4_9STRA</name>
<dbReference type="Proteomes" id="UP000440732">
    <property type="component" value="Unassembled WGS sequence"/>
</dbReference>
<dbReference type="EMBL" id="QXGC01000583">
    <property type="protein sequence ID" value="KAE9228867.1"/>
    <property type="molecule type" value="Genomic_DNA"/>
</dbReference>